<dbReference type="InterPro" id="IPR032710">
    <property type="entry name" value="NTF2-like_dom_sf"/>
</dbReference>
<evidence type="ECO:0000313" key="3">
    <source>
        <dbReference type="Proteomes" id="UP001143480"/>
    </source>
</evidence>
<reference evidence="2" key="2">
    <citation type="submission" date="2023-01" db="EMBL/GenBank/DDBJ databases">
        <authorList>
            <person name="Sun Q."/>
            <person name="Evtushenko L."/>
        </authorList>
    </citation>
    <scope>NUCLEOTIDE SEQUENCE</scope>
    <source>
        <strain evidence="2">VKM Ac-1321</strain>
    </source>
</reference>
<accession>A0A9W6KQG0</accession>
<dbReference type="Gene3D" id="3.10.450.50">
    <property type="match status" value="1"/>
</dbReference>
<evidence type="ECO:0000259" key="1">
    <source>
        <dbReference type="Pfam" id="PF12680"/>
    </source>
</evidence>
<reference evidence="2" key="1">
    <citation type="journal article" date="2014" name="Int. J. Syst. Evol. Microbiol.">
        <title>Complete genome sequence of Corynebacterium casei LMG S-19264T (=DSM 44701T), isolated from a smear-ripened cheese.</title>
        <authorList>
            <consortium name="US DOE Joint Genome Institute (JGI-PGF)"/>
            <person name="Walter F."/>
            <person name="Albersmeier A."/>
            <person name="Kalinowski J."/>
            <person name="Ruckert C."/>
        </authorList>
    </citation>
    <scope>NUCLEOTIDE SEQUENCE</scope>
    <source>
        <strain evidence="2">VKM Ac-1321</strain>
    </source>
</reference>
<dbReference type="EMBL" id="BSFP01000047">
    <property type="protein sequence ID" value="GLL04581.1"/>
    <property type="molecule type" value="Genomic_DNA"/>
</dbReference>
<keyword evidence="3" id="KW-1185">Reference proteome</keyword>
<dbReference type="SUPFAM" id="SSF54427">
    <property type="entry name" value="NTF2-like"/>
    <property type="match status" value="1"/>
</dbReference>
<proteinExistence type="predicted"/>
<dbReference type="Proteomes" id="UP001143480">
    <property type="component" value="Unassembled WGS sequence"/>
</dbReference>
<sequence length="138" mass="14790">MDVESVVRRYYAVVADLSSAEHDLRALLSSDARITEHPNAVTPAGAVRDRAGTVAGFRAGKALLREQSFDVHEVFSAGPRAAVRATWRGVVDVDAGPFRAGQELVAHVAALLTIRDGVVVDHETFDCYEPFTAAQVAS</sequence>
<evidence type="ECO:0000313" key="2">
    <source>
        <dbReference type="EMBL" id="GLL04581.1"/>
    </source>
</evidence>
<gene>
    <name evidence="2" type="ORF">GCM10017581_063280</name>
</gene>
<organism evidence="2 3">
    <name type="scientific">Dactylosporangium matsuzakiense</name>
    <dbReference type="NCBI Taxonomy" id="53360"/>
    <lineage>
        <taxon>Bacteria</taxon>
        <taxon>Bacillati</taxon>
        <taxon>Actinomycetota</taxon>
        <taxon>Actinomycetes</taxon>
        <taxon>Micromonosporales</taxon>
        <taxon>Micromonosporaceae</taxon>
        <taxon>Dactylosporangium</taxon>
    </lineage>
</organism>
<protein>
    <recommendedName>
        <fullName evidence="1">SnoaL-like domain-containing protein</fullName>
    </recommendedName>
</protein>
<dbReference type="AlphaFoldDB" id="A0A9W6KQG0"/>
<name>A0A9W6KQG0_9ACTN</name>
<dbReference type="InterPro" id="IPR037401">
    <property type="entry name" value="SnoaL-like"/>
</dbReference>
<comment type="caution">
    <text evidence="2">The sequence shown here is derived from an EMBL/GenBank/DDBJ whole genome shotgun (WGS) entry which is preliminary data.</text>
</comment>
<feature type="domain" description="SnoaL-like" evidence="1">
    <location>
        <begin position="7"/>
        <end position="122"/>
    </location>
</feature>
<dbReference type="Pfam" id="PF12680">
    <property type="entry name" value="SnoaL_2"/>
    <property type="match status" value="1"/>
</dbReference>